<sequence length="71" mass="7372">MGIQRAGYQTVQSAGKIQNVPLAHLELAVAAEGESEAKNRDMAEAVMGQVSGEDAKPSGQQVTERAAVTSC</sequence>
<dbReference type="Proteomes" id="UP001057452">
    <property type="component" value="Chromosome 9"/>
</dbReference>
<comment type="caution">
    <text evidence="1">The sequence shown here is derived from an EMBL/GenBank/DDBJ whole genome shotgun (WGS) entry which is preliminary data.</text>
</comment>
<proteinExistence type="predicted"/>
<keyword evidence="2" id="KW-1185">Reference proteome</keyword>
<protein>
    <submittedName>
        <fullName evidence="1">Uncharacterized protein</fullName>
    </submittedName>
</protein>
<reference evidence="1" key="1">
    <citation type="submission" date="2022-05" db="EMBL/GenBank/DDBJ databases">
        <title>Chromosome-level genome of Chaenocephalus aceratus.</title>
        <authorList>
            <person name="Park H."/>
        </authorList>
    </citation>
    <scope>NUCLEOTIDE SEQUENCE</scope>
    <source>
        <strain evidence="1">KU_202001</strain>
    </source>
</reference>
<evidence type="ECO:0000313" key="1">
    <source>
        <dbReference type="EMBL" id="KAI4820888.1"/>
    </source>
</evidence>
<evidence type="ECO:0000313" key="2">
    <source>
        <dbReference type="Proteomes" id="UP001057452"/>
    </source>
</evidence>
<accession>A0ACB9X341</accession>
<organism evidence="1 2">
    <name type="scientific">Chaenocephalus aceratus</name>
    <name type="common">Blackfin icefish</name>
    <name type="synonym">Chaenichthys aceratus</name>
    <dbReference type="NCBI Taxonomy" id="36190"/>
    <lineage>
        <taxon>Eukaryota</taxon>
        <taxon>Metazoa</taxon>
        <taxon>Chordata</taxon>
        <taxon>Craniata</taxon>
        <taxon>Vertebrata</taxon>
        <taxon>Euteleostomi</taxon>
        <taxon>Actinopterygii</taxon>
        <taxon>Neopterygii</taxon>
        <taxon>Teleostei</taxon>
        <taxon>Neoteleostei</taxon>
        <taxon>Acanthomorphata</taxon>
        <taxon>Eupercaria</taxon>
        <taxon>Perciformes</taxon>
        <taxon>Notothenioidei</taxon>
        <taxon>Channichthyidae</taxon>
        <taxon>Chaenocephalus</taxon>
    </lineage>
</organism>
<gene>
    <name evidence="1" type="ORF">KUCAC02_028846</name>
</gene>
<dbReference type="EMBL" id="CM043793">
    <property type="protein sequence ID" value="KAI4820888.1"/>
    <property type="molecule type" value="Genomic_DNA"/>
</dbReference>
<name>A0ACB9X341_CHAAC</name>